<dbReference type="SUPFAM" id="SSF55856">
    <property type="entry name" value="Cytochrome b5-like heme/steroid binding domain"/>
    <property type="match status" value="1"/>
</dbReference>
<keyword evidence="4" id="KW-0560">Oxidoreductase</keyword>
<dbReference type="Pfam" id="PF00173">
    <property type="entry name" value="Cyt-b5"/>
    <property type="match status" value="1"/>
</dbReference>
<dbReference type="CDD" id="cd12148">
    <property type="entry name" value="fungal_TF_MHR"/>
    <property type="match status" value="1"/>
</dbReference>
<feature type="region of interest" description="Disordered" evidence="6">
    <location>
        <begin position="275"/>
        <end position="307"/>
    </location>
</feature>
<dbReference type="GeneID" id="70190468"/>
<evidence type="ECO:0000256" key="6">
    <source>
        <dbReference type="SAM" id="MobiDB-lite"/>
    </source>
</evidence>
<keyword evidence="7" id="KW-1133">Transmembrane helix</keyword>
<protein>
    <submittedName>
        <fullName evidence="10">FMN-dependent dehydrogenase-domain-containing protein</fullName>
    </submittedName>
</protein>
<keyword evidence="3" id="KW-0479">Metal-binding</keyword>
<evidence type="ECO:0000256" key="2">
    <source>
        <dbReference type="ARBA" id="ARBA00022617"/>
    </source>
</evidence>
<feature type="domain" description="FMN hydroxy acid dehydrogenase" evidence="9">
    <location>
        <begin position="97"/>
        <end position="468"/>
    </location>
</feature>
<keyword evidence="7" id="KW-0472">Membrane</keyword>
<dbReference type="InterPro" id="IPR008259">
    <property type="entry name" value="FMN_hydac_DH_AS"/>
</dbReference>
<dbReference type="InterPro" id="IPR000262">
    <property type="entry name" value="FMN-dep_DH"/>
</dbReference>
<feature type="transmembrane region" description="Helical" evidence="7">
    <location>
        <begin position="829"/>
        <end position="847"/>
    </location>
</feature>
<name>A0A9P8YFB6_9PEZI</name>
<evidence type="ECO:0000256" key="4">
    <source>
        <dbReference type="ARBA" id="ARBA00023002"/>
    </source>
</evidence>
<dbReference type="Pfam" id="PF01070">
    <property type="entry name" value="FMN_dh"/>
    <property type="match status" value="1"/>
</dbReference>
<evidence type="ECO:0000256" key="1">
    <source>
        <dbReference type="ARBA" id="ARBA00001917"/>
    </source>
</evidence>
<feature type="transmembrane region" description="Helical" evidence="7">
    <location>
        <begin position="903"/>
        <end position="925"/>
    </location>
</feature>
<dbReference type="Gene3D" id="3.20.20.70">
    <property type="entry name" value="Aldolase class I"/>
    <property type="match status" value="1"/>
</dbReference>
<gene>
    <name evidence="10" type="ORF">B0I36DRAFT_382572</name>
</gene>
<comment type="cofactor">
    <cofactor evidence="1">
        <name>FMN</name>
        <dbReference type="ChEBI" id="CHEBI:58210"/>
    </cofactor>
</comment>
<dbReference type="SMART" id="SM01117">
    <property type="entry name" value="Cyt-b5"/>
    <property type="match status" value="1"/>
</dbReference>
<dbReference type="EMBL" id="JAGTJQ010000003">
    <property type="protein sequence ID" value="KAH7035967.1"/>
    <property type="molecule type" value="Genomic_DNA"/>
</dbReference>
<keyword evidence="11" id="KW-1185">Reference proteome</keyword>
<dbReference type="InterPro" id="IPR013785">
    <property type="entry name" value="Aldolase_TIM"/>
</dbReference>
<dbReference type="GO" id="GO:0020037">
    <property type="term" value="F:heme binding"/>
    <property type="evidence" value="ECO:0007669"/>
    <property type="project" value="InterPro"/>
</dbReference>
<sequence length="1063" mass="117400">MSFSVSEVRRHASRKSCWIIIDNTVYDVTDFVDLHPGGARILLNYGGRDATHAFAPVHAPDTLTKHLTPQQRLGTVLVAEHKPNHVVATGKPARKGPKLSSILSVSDFERAASDKLPARSFAFFKSGAEDEDSSARNLQSWKTVQFRPRVLRPIPQIDTRRTILGHEFSAPFFICPAGGGKLANPAGEVLLTQAAGRHRVLHWVCNNAGCTIDEMASARADNQTLFWQIYAKSDLEESAKEVRKAIELGYKGFALTVDAIWPGIRERDLRASILEETGPEPEEDCVEDDSEDSEDSEDEQSFTRGPTVKRPPVCVEFDWIKAVGWLRTITDAPLAIKGIQCWQDAVRCMDFDNAHPWLSNHGGRQLDGAPTALDTLVDIHRNCPRVLEDREVIVDGGVTRGADIVKAIALGAQAVGLGRPFLFSLVYGTAGVSKAIRILQHEVETTMALLGVTSLEQLDPSYIGSDHLISPSLTSPEDVSAGVLSRVQLPRATTDTADERVYVGEASASFLYFLRTALKPFVGQTRFTDGEGYGISPTNEVELVIEGSFHLSTEQVHILLESYYEATSGLLDLFAADEIDVLIEQRVRPQSLGSSSPPVTTPSVNRLDIAALDIALAIGAQYSAAAKADTRIENNLFFSARRTAFEGMLKRTSLGTVRLFLLMAFYMLGACQRSTAAMDLAIATKAAVMLGLHHASSRQQAVDDRRLRIWESLRIFDVLASFILGQSQSLPTTHREHFDVEKLNGSQLWFGKAAISAMSQGCTLIENVVHTLKNGGILHVPTAEKLLGQLRQWTRSLPEALRKFSFEDEPNLEPANRQLLIGNIHIACLYYFAVLLVTRPYLVAYLMSRLRGKAPDHLIDDPDAASDLRIKNNKVSKLAQVCVSSACYMCETLQKLKLSNFRFGNLCLIQAWLFGSGLVLGFSMFAGEPRQDIQDAFAACREVLGAMSETCLQARTYLDILASFHEAVRKYHQRVAMQVRDTVHNYMDQVLMVEVPQALNRTGPSPLDWEAIMAATNDLPADRTDNTAIADFQIQWTDLDLQIVDDYLNLDLGPFQALFCSGE</sequence>
<evidence type="ECO:0000256" key="3">
    <source>
        <dbReference type="ARBA" id="ARBA00022723"/>
    </source>
</evidence>
<dbReference type="InterPro" id="IPR037396">
    <property type="entry name" value="FMN_HAD"/>
</dbReference>
<dbReference type="InterPro" id="IPR036400">
    <property type="entry name" value="Cyt_B5-like_heme/steroid_sf"/>
</dbReference>
<evidence type="ECO:0000259" key="8">
    <source>
        <dbReference type="PROSITE" id="PS50255"/>
    </source>
</evidence>
<keyword evidence="5" id="KW-0408">Iron</keyword>
<dbReference type="InterPro" id="IPR018506">
    <property type="entry name" value="Cyt_B5_heme-BS"/>
</dbReference>
<evidence type="ECO:0000256" key="5">
    <source>
        <dbReference type="ARBA" id="ARBA00023004"/>
    </source>
</evidence>
<proteinExistence type="predicted"/>
<evidence type="ECO:0000313" key="11">
    <source>
        <dbReference type="Proteomes" id="UP000756346"/>
    </source>
</evidence>
<keyword evidence="7" id="KW-0812">Transmembrane</keyword>
<evidence type="ECO:0000313" key="10">
    <source>
        <dbReference type="EMBL" id="KAH7035967.1"/>
    </source>
</evidence>
<dbReference type="PROSITE" id="PS00191">
    <property type="entry name" value="CYTOCHROME_B5_1"/>
    <property type="match status" value="1"/>
</dbReference>
<comment type="caution">
    <text evidence="10">The sequence shown here is derived from an EMBL/GenBank/DDBJ whole genome shotgun (WGS) entry which is preliminary data.</text>
</comment>
<dbReference type="InterPro" id="IPR001199">
    <property type="entry name" value="Cyt_B5-like_heme/steroid-bd"/>
</dbReference>
<dbReference type="Gene3D" id="3.10.120.10">
    <property type="entry name" value="Cytochrome b5-like heme/steroid binding domain"/>
    <property type="match status" value="1"/>
</dbReference>
<evidence type="ECO:0000256" key="7">
    <source>
        <dbReference type="SAM" id="Phobius"/>
    </source>
</evidence>
<dbReference type="PROSITE" id="PS51349">
    <property type="entry name" value="FMN_HYDROXY_ACID_DH_2"/>
    <property type="match status" value="1"/>
</dbReference>
<dbReference type="OrthoDB" id="1925334at2759"/>
<dbReference type="PROSITE" id="PS00557">
    <property type="entry name" value="FMN_HYDROXY_ACID_DH_1"/>
    <property type="match status" value="1"/>
</dbReference>
<dbReference type="PROSITE" id="PS50255">
    <property type="entry name" value="CYTOCHROME_B5_2"/>
    <property type="match status" value="1"/>
</dbReference>
<evidence type="ECO:0000259" key="9">
    <source>
        <dbReference type="PROSITE" id="PS51349"/>
    </source>
</evidence>
<dbReference type="RefSeq" id="XP_046016060.1">
    <property type="nucleotide sequence ID" value="XM_046160922.1"/>
</dbReference>
<dbReference type="SUPFAM" id="SSF51395">
    <property type="entry name" value="FMN-linked oxidoreductases"/>
    <property type="match status" value="1"/>
</dbReference>
<organism evidence="10 11">
    <name type="scientific">Microdochium trichocladiopsis</name>
    <dbReference type="NCBI Taxonomy" id="1682393"/>
    <lineage>
        <taxon>Eukaryota</taxon>
        <taxon>Fungi</taxon>
        <taxon>Dikarya</taxon>
        <taxon>Ascomycota</taxon>
        <taxon>Pezizomycotina</taxon>
        <taxon>Sordariomycetes</taxon>
        <taxon>Xylariomycetidae</taxon>
        <taxon>Xylariales</taxon>
        <taxon>Microdochiaceae</taxon>
        <taxon>Microdochium</taxon>
    </lineage>
</organism>
<dbReference type="PANTHER" id="PTHR10578:SF104">
    <property type="entry name" value="CYTOCHROME B2, MITOCHONDRIAL-RELATED"/>
    <property type="match status" value="1"/>
</dbReference>
<dbReference type="Proteomes" id="UP000756346">
    <property type="component" value="Unassembled WGS sequence"/>
</dbReference>
<feature type="compositionally biased region" description="Acidic residues" evidence="6">
    <location>
        <begin position="277"/>
        <end position="300"/>
    </location>
</feature>
<reference evidence="10" key="1">
    <citation type="journal article" date="2021" name="Nat. Commun.">
        <title>Genetic determinants of endophytism in the Arabidopsis root mycobiome.</title>
        <authorList>
            <person name="Mesny F."/>
            <person name="Miyauchi S."/>
            <person name="Thiergart T."/>
            <person name="Pickel B."/>
            <person name="Atanasova L."/>
            <person name="Karlsson M."/>
            <person name="Huettel B."/>
            <person name="Barry K.W."/>
            <person name="Haridas S."/>
            <person name="Chen C."/>
            <person name="Bauer D."/>
            <person name="Andreopoulos W."/>
            <person name="Pangilinan J."/>
            <person name="LaButti K."/>
            <person name="Riley R."/>
            <person name="Lipzen A."/>
            <person name="Clum A."/>
            <person name="Drula E."/>
            <person name="Henrissat B."/>
            <person name="Kohler A."/>
            <person name="Grigoriev I.V."/>
            <person name="Martin F.M."/>
            <person name="Hacquard S."/>
        </authorList>
    </citation>
    <scope>NUCLEOTIDE SEQUENCE</scope>
    <source>
        <strain evidence="10">MPI-CAGE-CH-0230</strain>
    </source>
</reference>
<dbReference type="GO" id="GO:0046872">
    <property type="term" value="F:metal ion binding"/>
    <property type="evidence" value="ECO:0007669"/>
    <property type="project" value="UniProtKB-KW"/>
</dbReference>
<feature type="domain" description="Cytochrome b5 heme-binding" evidence="8">
    <location>
        <begin position="1"/>
        <end position="77"/>
    </location>
</feature>
<dbReference type="GO" id="GO:0016491">
    <property type="term" value="F:oxidoreductase activity"/>
    <property type="evidence" value="ECO:0007669"/>
    <property type="project" value="UniProtKB-KW"/>
</dbReference>
<dbReference type="PANTHER" id="PTHR10578">
    <property type="entry name" value="S -2-HYDROXY-ACID OXIDASE-RELATED"/>
    <property type="match status" value="1"/>
</dbReference>
<dbReference type="AlphaFoldDB" id="A0A9P8YFB6"/>
<accession>A0A9P8YFB6</accession>
<keyword evidence="2" id="KW-0349">Heme</keyword>